<gene>
    <name evidence="1" type="ORF">Bccel_4939</name>
</gene>
<evidence type="ECO:0000313" key="2">
    <source>
        <dbReference type="Proteomes" id="UP000036923"/>
    </source>
</evidence>
<dbReference type="OrthoDB" id="2442444at2"/>
<proteinExistence type="predicted"/>
<dbReference type="RefSeq" id="WP_036935116.1">
    <property type="nucleotide sequence ID" value="NZ_JQKC01000001.1"/>
</dbReference>
<sequence length="184" mass="19677" precursor="true">MENLKLNTQTQYGRKGKASLMTCFLSLLLVFIFIVNTTPGTAFAAGGSVGTLYVDSLCPLQQELRLSNPTAAAPGGRGFMIPQKVVAIAPSGGPLIGIPITFEVLPNPIITVVMRGDYKSKITVYTDSSGIATAASTYPKFLGEGFQVYSNYSGIKQTLQVKASAPGMNSITFDVIVKTYKYPY</sequence>
<keyword evidence="2" id="KW-1185">Reference proteome</keyword>
<reference evidence="2" key="1">
    <citation type="submission" date="2015-07" db="EMBL/GenBank/DDBJ databases">
        <title>Near-Complete Genome Sequence of the Cellulolytic Bacterium Bacteroides (Pseudobacteroides) cellulosolvens ATCC 35603.</title>
        <authorList>
            <person name="Dassa B."/>
            <person name="Utturkar S.M."/>
            <person name="Klingeman D.M."/>
            <person name="Hurt R.A."/>
            <person name="Keller M."/>
            <person name="Xu J."/>
            <person name="Reddy Y.H.K."/>
            <person name="Borovok I."/>
            <person name="Grinberg I.R."/>
            <person name="Lamed R."/>
            <person name="Zhivin O."/>
            <person name="Bayer E.A."/>
            <person name="Brown S.D."/>
        </authorList>
    </citation>
    <scope>NUCLEOTIDE SEQUENCE [LARGE SCALE GENOMIC DNA]</scope>
    <source>
        <strain evidence="2">DSM 2933</strain>
    </source>
</reference>
<dbReference type="STRING" id="398512.Bccel_4939"/>
<dbReference type="eggNOG" id="COG3391">
    <property type="taxonomic scope" value="Bacteria"/>
</dbReference>
<dbReference type="Proteomes" id="UP000036923">
    <property type="component" value="Unassembled WGS sequence"/>
</dbReference>
<accession>A0A0L6JVJ9</accession>
<dbReference type="EMBL" id="LGTC01000001">
    <property type="protein sequence ID" value="KNY29665.1"/>
    <property type="molecule type" value="Genomic_DNA"/>
</dbReference>
<name>A0A0L6JVJ9_9FIRM</name>
<evidence type="ECO:0000313" key="1">
    <source>
        <dbReference type="EMBL" id="KNY29665.1"/>
    </source>
</evidence>
<comment type="caution">
    <text evidence="1">The sequence shown here is derived from an EMBL/GenBank/DDBJ whole genome shotgun (WGS) entry which is preliminary data.</text>
</comment>
<protein>
    <submittedName>
        <fullName evidence="1">Uncharacterized protein</fullName>
    </submittedName>
</protein>
<dbReference type="AlphaFoldDB" id="A0A0L6JVJ9"/>
<organism evidence="1 2">
    <name type="scientific">Pseudobacteroides cellulosolvens ATCC 35603 = DSM 2933</name>
    <dbReference type="NCBI Taxonomy" id="398512"/>
    <lineage>
        <taxon>Bacteria</taxon>
        <taxon>Bacillati</taxon>
        <taxon>Bacillota</taxon>
        <taxon>Clostridia</taxon>
        <taxon>Eubacteriales</taxon>
        <taxon>Oscillospiraceae</taxon>
        <taxon>Pseudobacteroides</taxon>
    </lineage>
</organism>